<organism evidence="3 4">
    <name type="scientific">Orchesella dallaii</name>
    <dbReference type="NCBI Taxonomy" id="48710"/>
    <lineage>
        <taxon>Eukaryota</taxon>
        <taxon>Metazoa</taxon>
        <taxon>Ecdysozoa</taxon>
        <taxon>Arthropoda</taxon>
        <taxon>Hexapoda</taxon>
        <taxon>Collembola</taxon>
        <taxon>Entomobryomorpha</taxon>
        <taxon>Entomobryoidea</taxon>
        <taxon>Orchesellidae</taxon>
        <taxon>Orchesellinae</taxon>
        <taxon>Orchesella</taxon>
    </lineage>
</organism>
<dbReference type="EMBL" id="CAXLJM020000054">
    <property type="protein sequence ID" value="CAL8117445.1"/>
    <property type="molecule type" value="Genomic_DNA"/>
</dbReference>
<feature type="region of interest" description="Disordered" evidence="1">
    <location>
        <begin position="60"/>
        <end position="92"/>
    </location>
</feature>
<keyword evidence="2" id="KW-0732">Signal</keyword>
<protein>
    <submittedName>
        <fullName evidence="3">Uncharacterized protein</fullName>
    </submittedName>
</protein>
<dbReference type="Proteomes" id="UP001642540">
    <property type="component" value="Unassembled WGS sequence"/>
</dbReference>
<proteinExistence type="predicted"/>
<feature type="chain" id="PRO_5046851740" evidence="2">
    <location>
        <begin position="16"/>
        <end position="208"/>
    </location>
</feature>
<feature type="compositionally biased region" description="Low complexity" evidence="1">
    <location>
        <begin position="121"/>
        <end position="133"/>
    </location>
</feature>
<feature type="signal peptide" evidence="2">
    <location>
        <begin position="1"/>
        <end position="15"/>
    </location>
</feature>
<reference evidence="3 4" key="1">
    <citation type="submission" date="2024-08" db="EMBL/GenBank/DDBJ databases">
        <authorList>
            <person name="Cucini C."/>
            <person name="Frati F."/>
        </authorList>
    </citation>
    <scope>NUCLEOTIDE SEQUENCE [LARGE SCALE GENOMIC DNA]</scope>
</reference>
<feature type="region of interest" description="Disordered" evidence="1">
    <location>
        <begin position="121"/>
        <end position="208"/>
    </location>
</feature>
<evidence type="ECO:0000256" key="2">
    <source>
        <dbReference type="SAM" id="SignalP"/>
    </source>
</evidence>
<feature type="compositionally biased region" description="Polar residues" evidence="1">
    <location>
        <begin position="66"/>
        <end position="76"/>
    </location>
</feature>
<evidence type="ECO:0000313" key="4">
    <source>
        <dbReference type="Proteomes" id="UP001642540"/>
    </source>
</evidence>
<sequence>MTYLLIILGVMCVGGAPRGLLPEALDVHLNNSTGNASVSNTSAVITLHSKAQSMTKLETERILDPTLTTSSGQQSVRENRGNETSENSTKTITKTVIVESTGVHPTTPKPIAKSVTLATTKPWQPQQTTVQPPHKIGTTASPHKNGTKTGKKPSTTSSPLKTTHKKITYTTTTPSPPKPPKSFWPHHPHRNVHPGIYPDPSKYNHKHK</sequence>
<accession>A0ABP1R293</accession>
<gene>
    <name evidence="3" type="ORF">ODALV1_LOCUS17698</name>
</gene>
<feature type="compositionally biased region" description="Low complexity" evidence="1">
    <location>
        <begin position="152"/>
        <end position="161"/>
    </location>
</feature>
<evidence type="ECO:0000256" key="1">
    <source>
        <dbReference type="SAM" id="MobiDB-lite"/>
    </source>
</evidence>
<comment type="caution">
    <text evidence="3">The sequence shown here is derived from an EMBL/GenBank/DDBJ whole genome shotgun (WGS) entry which is preliminary data.</text>
</comment>
<evidence type="ECO:0000313" key="3">
    <source>
        <dbReference type="EMBL" id="CAL8117445.1"/>
    </source>
</evidence>
<name>A0ABP1R293_9HEXA</name>
<keyword evidence="4" id="KW-1185">Reference proteome</keyword>